<dbReference type="OrthoDB" id="771136at2759"/>
<dbReference type="STRING" id="984487.A0A1E4SLW1"/>
<dbReference type="RefSeq" id="XP_020065622.1">
    <property type="nucleotide sequence ID" value="XM_020207297.1"/>
</dbReference>
<evidence type="ECO:0000256" key="7">
    <source>
        <dbReference type="ARBA" id="ARBA00022729"/>
    </source>
</evidence>
<accession>A0A1E4SLW1</accession>
<evidence type="ECO:0000256" key="8">
    <source>
        <dbReference type="ARBA" id="ARBA00022750"/>
    </source>
</evidence>
<feature type="active site" evidence="12">
    <location>
        <position position="104"/>
    </location>
</feature>
<evidence type="ECO:0000256" key="13">
    <source>
        <dbReference type="SAM" id="SignalP"/>
    </source>
</evidence>
<keyword evidence="10" id="KW-0865">Zymogen</keyword>
<evidence type="ECO:0000256" key="5">
    <source>
        <dbReference type="ARBA" id="ARBA00022525"/>
    </source>
</evidence>
<dbReference type="Pfam" id="PF00026">
    <property type="entry name" value="Asp"/>
    <property type="match status" value="1"/>
</dbReference>
<evidence type="ECO:0000256" key="6">
    <source>
        <dbReference type="ARBA" id="ARBA00022670"/>
    </source>
</evidence>
<dbReference type="GO" id="GO:0006508">
    <property type="term" value="P:proteolysis"/>
    <property type="evidence" value="ECO:0007669"/>
    <property type="project" value="UniProtKB-KW"/>
</dbReference>
<dbReference type="GO" id="GO:0004190">
    <property type="term" value="F:aspartic-type endopeptidase activity"/>
    <property type="evidence" value="ECO:0007669"/>
    <property type="project" value="UniProtKB-KW"/>
</dbReference>
<feature type="domain" description="Peptidase A1" evidence="14">
    <location>
        <begin position="86"/>
        <end position="400"/>
    </location>
</feature>
<dbReference type="AlphaFoldDB" id="A0A1E4SLW1"/>
<comment type="subcellular location">
    <subcellularLocation>
        <location evidence="2">Secreted</location>
    </subcellularLocation>
</comment>
<evidence type="ECO:0000259" key="14">
    <source>
        <dbReference type="PROSITE" id="PS51767"/>
    </source>
</evidence>
<reference evidence="16" key="1">
    <citation type="submission" date="2016-05" db="EMBL/GenBank/DDBJ databases">
        <title>Comparative genomics of biotechnologically important yeasts.</title>
        <authorList>
            <consortium name="DOE Joint Genome Institute"/>
            <person name="Riley R."/>
            <person name="Haridas S."/>
            <person name="Wolfe K.H."/>
            <person name="Lopes M.R."/>
            <person name="Hittinger C.T."/>
            <person name="Goker M."/>
            <person name="Salamov A."/>
            <person name="Wisecaver J."/>
            <person name="Long T.M."/>
            <person name="Aerts A.L."/>
            <person name="Barry K."/>
            <person name="Choi C."/>
            <person name="Clum A."/>
            <person name="Coughlan A.Y."/>
            <person name="Deshpande S."/>
            <person name="Douglass A.P."/>
            <person name="Hanson S.J."/>
            <person name="Klenk H.-P."/>
            <person name="Labutti K."/>
            <person name="Lapidus A."/>
            <person name="Lindquist E."/>
            <person name="Lipzen A."/>
            <person name="Meier-Kolthoff J.P."/>
            <person name="Ohm R.A."/>
            <person name="Otillar R.P."/>
            <person name="Pangilinan J."/>
            <person name="Peng Y."/>
            <person name="Rokas A."/>
            <person name="Rosa C.A."/>
            <person name="Scheuner C."/>
            <person name="Sibirny A.A."/>
            <person name="Slot J.C."/>
            <person name="Stielow J.B."/>
            <person name="Sun H."/>
            <person name="Kurtzman C.P."/>
            <person name="Blackwell M."/>
            <person name="Grigoriev I.V."/>
            <person name="Jeffries T.W."/>
        </authorList>
    </citation>
    <scope>NUCLEOTIDE SEQUENCE [LARGE SCALE GENOMIC DNA]</scope>
    <source>
        <strain evidence="16">NRRL Y-17324</strain>
    </source>
</reference>
<dbReference type="PANTHER" id="PTHR47966:SF65">
    <property type="entry name" value="ASPARTIC-TYPE ENDOPEPTIDASE"/>
    <property type="match status" value="1"/>
</dbReference>
<keyword evidence="16" id="KW-1185">Reference proteome</keyword>
<protein>
    <recommendedName>
        <fullName evidence="4">candidapepsin</fullName>
        <ecNumber evidence="4">3.4.23.24</ecNumber>
    </recommendedName>
</protein>
<evidence type="ECO:0000256" key="12">
    <source>
        <dbReference type="PIRSR" id="PIRSR601461-1"/>
    </source>
</evidence>
<evidence type="ECO:0000256" key="3">
    <source>
        <dbReference type="ARBA" id="ARBA00007447"/>
    </source>
</evidence>
<evidence type="ECO:0000313" key="15">
    <source>
        <dbReference type="EMBL" id="ODV80500.1"/>
    </source>
</evidence>
<dbReference type="CDD" id="cd05474">
    <property type="entry name" value="SAP_like"/>
    <property type="match status" value="1"/>
</dbReference>
<dbReference type="GO" id="GO:0005576">
    <property type="term" value="C:extracellular region"/>
    <property type="evidence" value="ECO:0007669"/>
    <property type="project" value="UniProtKB-SubCell"/>
</dbReference>
<dbReference type="InterPro" id="IPR033121">
    <property type="entry name" value="PEPTIDASE_A1"/>
</dbReference>
<organism evidence="15 16">
    <name type="scientific">Suhomyces tanzawaensis NRRL Y-17324</name>
    <dbReference type="NCBI Taxonomy" id="984487"/>
    <lineage>
        <taxon>Eukaryota</taxon>
        <taxon>Fungi</taxon>
        <taxon>Dikarya</taxon>
        <taxon>Ascomycota</taxon>
        <taxon>Saccharomycotina</taxon>
        <taxon>Pichiomycetes</taxon>
        <taxon>Debaryomycetaceae</taxon>
        <taxon>Suhomyces</taxon>
    </lineage>
</organism>
<dbReference type="EMBL" id="KV453910">
    <property type="protein sequence ID" value="ODV80500.1"/>
    <property type="molecule type" value="Genomic_DNA"/>
</dbReference>
<dbReference type="EC" id="3.4.23.24" evidence="4"/>
<feature type="chain" id="PRO_5009162859" description="candidapepsin" evidence="13">
    <location>
        <begin position="25"/>
        <end position="414"/>
    </location>
</feature>
<evidence type="ECO:0000313" key="16">
    <source>
        <dbReference type="Proteomes" id="UP000094285"/>
    </source>
</evidence>
<keyword evidence="8" id="KW-0064">Aspartyl protease</keyword>
<evidence type="ECO:0000256" key="1">
    <source>
        <dbReference type="ARBA" id="ARBA00001675"/>
    </source>
</evidence>
<dbReference type="SUPFAM" id="SSF50630">
    <property type="entry name" value="Acid proteases"/>
    <property type="match status" value="1"/>
</dbReference>
<feature type="signal peptide" evidence="13">
    <location>
        <begin position="1"/>
        <end position="24"/>
    </location>
</feature>
<feature type="active site" evidence="12">
    <location>
        <position position="290"/>
    </location>
</feature>
<dbReference type="GeneID" id="30981434"/>
<keyword evidence="5" id="KW-0964">Secreted</keyword>
<evidence type="ECO:0000256" key="10">
    <source>
        <dbReference type="ARBA" id="ARBA00023145"/>
    </source>
</evidence>
<evidence type="ECO:0000256" key="4">
    <source>
        <dbReference type="ARBA" id="ARBA00013207"/>
    </source>
</evidence>
<evidence type="ECO:0000256" key="9">
    <source>
        <dbReference type="ARBA" id="ARBA00022801"/>
    </source>
</evidence>
<dbReference type="InterPro" id="IPR001461">
    <property type="entry name" value="Aspartic_peptidase_A1"/>
</dbReference>
<dbReference type="Gene3D" id="2.40.70.10">
    <property type="entry name" value="Acid Proteases"/>
    <property type="match status" value="2"/>
</dbReference>
<sequence>MIPRFIFSYQIFLALALLVGQGLALPTGDAHNQDLISLLTKRDTGSKFILMGFSVARNSDSEQPTDPLVSLNGAVSSPIDNKLYHYNIDLEVGSNKQKITVDVDTGSSDFWVVATDATCQKGRKCKAQGTYNASQSNTSKDLNQPFLLGYIDGSTTSGTYYLDDITLPGGITAKQAQFANANTTSSPFAILGIGLKSLEAPILAGGTQTYDNFPWVLKNQGFINKAAYSLFLSSPSAESGTLLFGGIDNAKFEGPLYKLSGAFPSRLGVKLDSIAVDGGVTDSSTGFVFDSGYSYSSWPKATADAIGSALQGSSQSGNSWLADCTQPNKTITLNFGNGAKQIRVPYSSFIAPEQKSTGTCSTTIGYSVDGNYDNLPTFGDDVLRSFYVVYDIEENSLQIAQAVYTSQSDVTAIE</sequence>
<keyword evidence="11" id="KW-1015">Disulfide bond</keyword>
<dbReference type="Proteomes" id="UP000094285">
    <property type="component" value="Unassembled WGS sequence"/>
</dbReference>
<gene>
    <name evidence="15" type="ORF">CANTADRAFT_25020</name>
</gene>
<evidence type="ECO:0000256" key="11">
    <source>
        <dbReference type="ARBA" id="ARBA00023157"/>
    </source>
</evidence>
<dbReference type="PRINTS" id="PR00792">
    <property type="entry name" value="PEPSIN"/>
</dbReference>
<keyword evidence="7 13" id="KW-0732">Signal</keyword>
<name>A0A1E4SLW1_9ASCO</name>
<dbReference type="InterPro" id="IPR033876">
    <property type="entry name" value="SAP-like"/>
</dbReference>
<proteinExistence type="inferred from homology"/>
<comment type="similarity">
    <text evidence="3">Belongs to the peptidase A1 family.</text>
</comment>
<keyword evidence="6 15" id="KW-0645">Protease</keyword>
<keyword evidence="9" id="KW-0378">Hydrolase</keyword>
<evidence type="ECO:0000256" key="2">
    <source>
        <dbReference type="ARBA" id="ARBA00004613"/>
    </source>
</evidence>
<dbReference type="InterPro" id="IPR021109">
    <property type="entry name" value="Peptidase_aspartic_dom_sf"/>
</dbReference>
<dbReference type="FunFam" id="2.40.70.10:FF:000011">
    <property type="entry name" value="Aspartic protease"/>
    <property type="match status" value="1"/>
</dbReference>
<dbReference type="PANTHER" id="PTHR47966">
    <property type="entry name" value="BETA-SITE APP-CLEAVING ENZYME, ISOFORM A-RELATED"/>
    <property type="match status" value="1"/>
</dbReference>
<comment type="catalytic activity">
    <reaction evidence="1">
        <text>Preferential cleavage at the carboxyl of hydrophobic amino acids, but fails to cleave 15-Leu-|-Tyr-16, 16-Tyr-|-Leu-17 and 24-Phe-|-Phe-25 of insulin B chain. Activates trypsinogen, and degrades keratin.</text>
        <dbReference type="EC" id="3.4.23.24"/>
    </reaction>
</comment>
<dbReference type="PROSITE" id="PS51767">
    <property type="entry name" value="PEPTIDASE_A1"/>
    <property type="match status" value="1"/>
</dbReference>